<name>A0A660CAR5_9PSEU</name>
<reference evidence="3 4" key="1">
    <citation type="submission" date="2019-07" db="EMBL/GenBank/DDBJ databases">
        <title>R&amp;d 2014.</title>
        <authorList>
            <person name="Klenk H.-P."/>
        </authorList>
    </citation>
    <scope>NUCLEOTIDE SEQUENCE [LARGE SCALE GENOMIC DNA]</scope>
    <source>
        <strain evidence="3 4">DSM 43194</strain>
    </source>
</reference>
<keyword evidence="4" id="KW-1185">Reference proteome</keyword>
<dbReference type="AlphaFoldDB" id="A0A660CAR5"/>
<dbReference type="OrthoDB" id="9812205at2"/>
<dbReference type="Proteomes" id="UP000317303">
    <property type="component" value="Unassembled WGS sequence"/>
</dbReference>
<dbReference type="InterPro" id="IPR005651">
    <property type="entry name" value="Trm112-like"/>
</dbReference>
<protein>
    <recommendedName>
        <fullName evidence="1">UPF0434 protein JD82_02408</fullName>
    </recommendedName>
</protein>
<gene>
    <name evidence="3" type="ORF">JD82_02408</name>
</gene>
<comment type="similarity">
    <text evidence="1">Belongs to the UPF0434 family.</text>
</comment>
<dbReference type="SUPFAM" id="SSF158997">
    <property type="entry name" value="Trm112p-like"/>
    <property type="match status" value="1"/>
</dbReference>
<accession>A0A660CAR5</accession>
<dbReference type="RefSeq" id="WP_030534384.1">
    <property type="nucleotide sequence ID" value="NZ_JOIJ01000031.1"/>
</dbReference>
<feature type="region of interest" description="Disordered" evidence="2">
    <location>
        <begin position="60"/>
        <end position="79"/>
    </location>
</feature>
<evidence type="ECO:0000256" key="1">
    <source>
        <dbReference type="HAMAP-Rule" id="MF_01187"/>
    </source>
</evidence>
<evidence type="ECO:0000256" key="2">
    <source>
        <dbReference type="SAM" id="MobiDB-lite"/>
    </source>
</evidence>
<comment type="caution">
    <text evidence="3">The sequence shown here is derived from an EMBL/GenBank/DDBJ whole genome shotgun (WGS) entry which is preliminary data.</text>
</comment>
<dbReference type="Gene3D" id="2.20.25.10">
    <property type="match status" value="1"/>
</dbReference>
<sequence>MAVTLDPQLLDILACPCDAHAPLTPGTPGDPSADVLSCTSCSRRFPVRDGIPVLLLDEALTGEADTGSPVPDDSGTDSA</sequence>
<organism evidence="3 4">
    <name type="scientific">Prauserella rugosa</name>
    <dbReference type="NCBI Taxonomy" id="43354"/>
    <lineage>
        <taxon>Bacteria</taxon>
        <taxon>Bacillati</taxon>
        <taxon>Actinomycetota</taxon>
        <taxon>Actinomycetes</taxon>
        <taxon>Pseudonocardiales</taxon>
        <taxon>Pseudonocardiaceae</taxon>
        <taxon>Prauserella</taxon>
    </lineage>
</organism>
<evidence type="ECO:0000313" key="4">
    <source>
        <dbReference type="Proteomes" id="UP000317303"/>
    </source>
</evidence>
<proteinExistence type="inferred from homology"/>
<evidence type="ECO:0000313" key="3">
    <source>
        <dbReference type="EMBL" id="TWH20562.1"/>
    </source>
</evidence>
<dbReference type="HAMAP" id="MF_01187">
    <property type="entry name" value="UPF0434"/>
    <property type="match status" value="1"/>
</dbReference>
<dbReference type="Pfam" id="PF03966">
    <property type="entry name" value="Trm112p"/>
    <property type="match status" value="1"/>
</dbReference>
<dbReference type="EMBL" id="VLJV01000001">
    <property type="protein sequence ID" value="TWH20562.1"/>
    <property type="molecule type" value="Genomic_DNA"/>
</dbReference>